<feature type="compositionally biased region" description="Low complexity" evidence="1">
    <location>
        <begin position="1"/>
        <end position="22"/>
    </location>
</feature>
<dbReference type="Pfam" id="PF00621">
    <property type="entry name" value="RhoGEF"/>
    <property type="match status" value="1"/>
</dbReference>
<name>A0A1X2HCT5_SYNRA</name>
<proteinExistence type="predicted"/>
<dbReference type="EMBL" id="MCGN01000005">
    <property type="protein sequence ID" value="ORY96599.1"/>
    <property type="molecule type" value="Genomic_DNA"/>
</dbReference>
<reference evidence="3 4" key="1">
    <citation type="submission" date="2016-07" db="EMBL/GenBank/DDBJ databases">
        <title>Pervasive Adenine N6-methylation of Active Genes in Fungi.</title>
        <authorList>
            <consortium name="DOE Joint Genome Institute"/>
            <person name="Mondo S.J."/>
            <person name="Dannebaum R.O."/>
            <person name="Kuo R.C."/>
            <person name="Labutti K."/>
            <person name="Haridas S."/>
            <person name="Kuo A."/>
            <person name="Salamov A."/>
            <person name="Ahrendt S.R."/>
            <person name="Lipzen A."/>
            <person name="Sullivan W."/>
            <person name="Andreopoulos W.B."/>
            <person name="Clum A."/>
            <person name="Lindquist E."/>
            <person name="Daum C."/>
            <person name="Ramamoorthy G.K."/>
            <person name="Gryganskyi A."/>
            <person name="Culley D."/>
            <person name="Magnuson J.K."/>
            <person name="James T.Y."/>
            <person name="O'Malley M.A."/>
            <person name="Stajich J.E."/>
            <person name="Spatafora J.W."/>
            <person name="Visel A."/>
            <person name="Grigoriev I.V."/>
        </authorList>
    </citation>
    <scope>NUCLEOTIDE SEQUENCE [LARGE SCALE GENOMIC DNA]</scope>
    <source>
        <strain evidence="3 4">NRRL 2496</strain>
    </source>
</reference>
<feature type="region of interest" description="Disordered" evidence="1">
    <location>
        <begin position="403"/>
        <end position="444"/>
    </location>
</feature>
<feature type="region of interest" description="Disordered" evidence="1">
    <location>
        <begin position="1"/>
        <end position="38"/>
    </location>
</feature>
<dbReference type="PROSITE" id="PS50010">
    <property type="entry name" value="DH_2"/>
    <property type="match status" value="1"/>
</dbReference>
<evidence type="ECO:0000313" key="4">
    <source>
        <dbReference type="Proteomes" id="UP000242180"/>
    </source>
</evidence>
<accession>A0A1X2HCT5</accession>
<feature type="region of interest" description="Disordered" evidence="1">
    <location>
        <begin position="581"/>
        <end position="774"/>
    </location>
</feature>
<dbReference type="OMA" id="DMWLLYP"/>
<dbReference type="GO" id="GO:0005085">
    <property type="term" value="F:guanyl-nucleotide exchange factor activity"/>
    <property type="evidence" value="ECO:0007669"/>
    <property type="project" value="InterPro"/>
</dbReference>
<organism evidence="3 4">
    <name type="scientific">Syncephalastrum racemosum</name>
    <name type="common">Filamentous fungus</name>
    <dbReference type="NCBI Taxonomy" id="13706"/>
    <lineage>
        <taxon>Eukaryota</taxon>
        <taxon>Fungi</taxon>
        <taxon>Fungi incertae sedis</taxon>
        <taxon>Mucoromycota</taxon>
        <taxon>Mucoromycotina</taxon>
        <taxon>Mucoromycetes</taxon>
        <taxon>Mucorales</taxon>
        <taxon>Syncephalastraceae</taxon>
        <taxon>Syncephalastrum</taxon>
    </lineage>
</organism>
<feature type="compositionally biased region" description="Low complexity" evidence="1">
    <location>
        <begin position="598"/>
        <end position="618"/>
    </location>
</feature>
<dbReference type="SUPFAM" id="SSF48065">
    <property type="entry name" value="DBL homology domain (DH-domain)"/>
    <property type="match status" value="1"/>
</dbReference>
<feature type="compositionally biased region" description="Low complexity" evidence="1">
    <location>
        <begin position="713"/>
        <end position="724"/>
    </location>
</feature>
<dbReference type="Proteomes" id="UP000242180">
    <property type="component" value="Unassembled WGS sequence"/>
</dbReference>
<evidence type="ECO:0000259" key="2">
    <source>
        <dbReference type="PROSITE" id="PS50010"/>
    </source>
</evidence>
<evidence type="ECO:0000256" key="1">
    <source>
        <dbReference type="SAM" id="MobiDB-lite"/>
    </source>
</evidence>
<feature type="compositionally biased region" description="Low complexity" evidence="1">
    <location>
        <begin position="637"/>
        <end position="653"/>
    </location>
</feature>
<feature type="compositionally biased region" description="Low complexity" evidence="1">
    <location>
        <begin position="415"/>
        <end position="424"/>
    </location>
</feature>
<dbReference type="STRING" id="13706.A0A1X2HCT5"/>
<dbReference type="InParanoid" id="A0A1X2HCT5"/>
<comment type="caution">
    <text evidence="3">The sequence shown here is derived from an EMBL/GenBank/DDBJ whole genome shotgun (WGS) entry which is preliminary data.</text>
</comment>
<feature type="region of interest" description="Disordered" evidence="1">
    <location>
        <begin position="458"/>
        <end position="564"/>
    </location>
</feature>
<dbReference type="OrthoDB" id="6244550at2759"/>
<dbReference type="AlphaFoldDB" id="A0A1X2HCT5"/>
<feature type="compositionally biased region" description="Pro residues" evidence="1">
    <location>
        <begin position="505"/>
        <end position="517"/>
    </location>
</feature>
<sequence>MLSATTPSSATSDSFASTAASTPLTPYSASTPSKTSNPLTELIDAENSYIDTLKTIDTELAPVCRQQPADFLALVNYARDILKVNKRFCAKLVKIAANPQTIKELGDVLMHWIDDMEVPYANFSRGYINNLNQRQDILEPPLRQLLQKLSAQASYDITLESLFNAPLQQLKYYKMLYGRLMDSAEPGRADHKLLVKANQRIDTVLLMAQRNNTNTTVSASSQHHHHYKALPSVTPIQTKSMPPAPPRDPNLAAFIKQLDCSRTVDLFTGSSMQFDVSLATQDAAIVLRDSFVLLPEDTHLTTPTRVHLILTHQVLMIASENAGHEQLLFPALQAKDITVQSKQLDRELVGEYLIQFSVLGKKHLTMRADSKEARNTWVGVDVSASSSSTLTPRSLKDVIHAKLGLPQAPPPPTTPATAPTQRQPQPQPSLSTGTSASDKNRKSMIRKSDFFSYYTDQTGEISPLSSDDEDEPPFKSTTSTTTLNKPAPPPKSNEKHELSGGKSLPPTPQTQPPPPAPVKTRGLLTPHNGQTTGRSPSPAPSIASEESNTSGGGNSPARPVSPRTIEINHVVAPVAMQAVTQNIERIPPEGISKPLPHPQQQPAQQQPPVQQQQASVSRPPLPQAAPVTPTRSSSFRQQQQQQQQLPYQPPTLQKSLPQQPPYARAPSPGPGAAGYRPGMAGGTPLPSGSAGPLPMMGGPSMGARPPAPPPSQQPQYHPQPQYPRQNPPPQPRSIGTAGGHYLNVANVSPRLTPHRSMDDLQSPPRSPTPSMAGQPNAIKQVVYNNAQCEVFHWKSESWYAVDGQCLLQVRQTHSNRACVAIQIQNTGHMYLNAWILPNTVISHASPTDVSLSVSMGLRKENYLIHLASPAEAATLFTILQRMHHEAVQMYQQQQQQQVLATPPIVDEPADPVEEVQDLTKVPQTLRLVMQCKTKLFVQNEHSNWSSFGSVTLKISQQSPSKRMHIEMENGKTKLVSSTVQSRNVSRMNTKRITFLLLNEQERTSMVYMIQIKEEQTANKIVEYLKTKNEENGW</sequence>
<feature type="compositionally biased region" description="Polar residues" evidence="1">
    <location>
        <begin position="23"/>
        <end position="38"/>
    </location>
</feature>
<dbReference type="Gene3D" id="1.20.900.10">
    <property type="entry name" value="Dbl homology (DH) domain"/>
    <property type="match status" value="1"/>
</dbReference>
<evidence type="ECO:0000313" key="3">
    <source>
        <dbReference type="EMBL" id="ORY96599.1"/>
    </source>
</evidence>
<dbReference type="InterPro" id="IPR035899">
    <property type="entry name" value="DBL_dom_sf"/>
</dbReference>
<feature type="compositionally biased region" description="Low complexity" evidence="1">
    <location>
        <begin position="686"/>
        <end position="704"/>
    </location>
</feature>
<dbReference type="SMART" id="SM00325">
    <property type="entry name" value="RhoGEF"/>
    <property type="match status" value="1"/>
</dbReference>
<dbReference type="InterPro" id="IPR000219">
    <property type="entry name" value="DH_dom"/>
</dbReference>
<protein>
    <recommendedName>
        <fullName evidence="2">DH domain-containing protein</fullName>
    </recommendedName>
</protein>
<feature type="compositionally biased region" description="Polar residues" evidence="1">
    <location>
        <begin position="475"/>
        <end position="484"/>
    </location>
</feature>
<feature type="compositionally biased region" description="Low complexity" evidence="1">
    <location>
        <begin position="540"/>
        <end position="549"/>
    </location>
</feature>
<feature type="domain" description="DH" evidence="2">
    <location>
        <begin position="34"/>
        <end position="211"/>
    </location>
</feature>
<gene>
    <name evidence="3" type="ORF">BCR43DRAFT_491954</name>
</gene>
<keyword evidence="4" id="KW-1185">Reference proteome</keyword>